<dbReference type="Proteomes" id="UP000613177">
    <property type="component" value="Unassembled WGS sequence"/>
</dbReference>
<keyword evidence="10" id="KW-0030">Aminoacyl-tRNA synthetase</keyword>
<dbReference type="Gene3D" id="3.30.930.10">
    <property type="entry name" value="Bira Bifunctional Protein, Domain 2"/>
    <property type="match status" value="2"/>
</dbReference>
<dbReference type="Gene3D" id="3.40.50.800">
    <property type="entry name" value="Anticodon-binding domain"/>
    <property type="match status" value="1"/>
</dbReference>
<evidence type="ECO:0000256" key="6">
    <source>
        <dbReference type="ARBA" id="ARBA00022598"/>
    </source>
</evidence>
<dbReference type="GO" id="GO:0005739">
    <property type="term" value="C:mitochondrion"/>
    <property type="evidence" value="ECO:0007669"/>
    <property type="project" value="TreeGrafter"/>
</dbReference>
<evidence type="ECO:0000259" key="13">
    <source>
        <dbReference type="PROSITE" id="PS50862"/>
    </source>
</evidence>
<dbReference type="InterPro" id="IPR050062">
    <property type="entry name" value="Pro-tRNA_synthetase"/>
</dbReference>
<proteinExistence type="inferred from homology"/>
<gene>
    <name evidence="14" type="ORF">INT48_003883</name>
</gene>
<comment type="caution">
    <text evidence="14">The sequence shown here is derived from an EMBL/GenBank/DDBJ whole genome shotgun (WGS) entry which is preliminary data.</text>
</comment>
<evidence type="ECO:0000256" key="12">
    <source>
        <dbReference type="ARBA" id="ARBA00047671"/>
    </source>
</evidence>
<dbReference type="PRINTS" id="PR01046">
    <property type="entry name" value="TRNASYNTHPRO"/>
</dbReference>
<evidence type="ECO:0000256" key="4">
    <source>
        <dbReference type="ARBA" id="ARBA00012831"/>
    </source>
</evidence>
<evidence type="ECO:0000256" key="11">
    <source>
        <dbReference type="ARBA" id="ARBA00029731"/>
    </source>
</evidence>
<dbReference type="SUPFAM" id="SSF52954">
    <property type="entry name" value="Class II aaRS ABD-related"/>
    <property type="match status" value="1"/>
</dbReference>
<organism evidence="14 15">
    <name type="scientific">Thamnidium elegans</name>
    <dbReference type="NCBI Taxonomy" id="101142"/>
    <lineage>
        <taxon>Eukaryota</taxon>
        <taxon>Fungi</taxon>
        <taxon>Fungi incertae sedis</taxon>
        <taxon>Mucoromycota</taxon>
        <taxon>Mucoromycotina</taxon>
        <taxon>Mucoromycetes</taxon>
        <taxon>Mucorales</taxon>
        <taxon>Mucorineae</taxon>
        <taxon>Mucoraceae</taxon>
        <taxon>Thamnidium</taxon>
    </lineage>
</organism>
<evidence type="ECO:0000256" key="2">
    <source>
        <dbReference type="ARBA" id="ARBA00008226"/>
    </source>
</evidence>
<keyword evidence="5" id="KW-0963">Cytoplasm</keyword>
<keyword evidence="8" id="KW-0067">ATP-binding</keyword>
<comment type="similarity">
    <text evidence="2">Belongs to the class-II aminoacyl-tRNA synthetase family.</text>
</comment>
<keyword evidence="6" id="KW-0436">Ligase</keyword>
<keyword evidence="9" id="KW-0648">Protein biosynthesis</keyword>
<evidence type="ECO:0000313" key="15">
    <source>
        <dbReference type="Proteomes" id="UP000613177"/>
    </source>
</evidence>
<name>A0A8H7SF38_9FUNG</name>
<comment type="catalytic activity">
    <reaction evidence="12">
        <text>tRNA(Pro) + L-proline + ATP = L-prolyl-tRNA(Pro) + AMP + diphosphate</text>
        <dbReference type="Rhea" id="RHEA:14305"/>
        <dbReference type="Rhea" id="RHEA-COMP:9700"/>
        <dbReference type="Rhea" id="RHEA-COMP:9702"/>
        <dbReference type="ChEBI" id="CHEBI:30616"/>
        <dbReference type="ChEBI" id="CHEBI:33019"/>
        <dbReference type="ChEBI" id="CHEBI:60039"/>
        <dbReference type="ChEBI" id="CHEBI:78442"/>
        <dbReference type="ChEBI" id="CHEBI:78532"/>
        <dbReference type="ChEBI" id="CHEBI:456215"/>
        <dbReference type="EC" id="6.1.1.15"/>
    </reaction>
</comment>
<evidence type="ECO:0000256" key="3">
    <source>
        <dbReference type="ARBA" id="ARBA00011738"/>
    </source>
</evidence>
<dbReference type="EMBL" id="JAEPRE010000298">
    <property type="protein sequence ID" value="KAG2229199.1"/>
    <property type="molecule type" value="Genomic_DNA"/>
</dbReference>
<dbReference type="InterPro" id="IPR033730">
    <property type="entry name" value="ProRS_core_prok"/>
</dbReference>
<comment type="subunit">
    <text evidence="3">Homodimer.</text>
</comment>
<dbReference type="GO" id="GO:0004827">
    <property type="term" value="F:proline-tRNA ligase activity"/>
    <property type="evidence" value="ECO:0007669"/>
    <property type="project" value="UniProtKB-EC"/>
</dbReference>
<dbReference type="InterPro" id="IPR004154">
    <property type="entry name" value="Anticodon-bd"/>
</dbReference>
<comment type="subcellular location">
    <subcellularLocation>
        <location evidence="1">Cytoplasm</location>
    </subcellularLocation>
</comment>
<evidence type="ECO:0000256" key="8">
    <source>
        <dbReference type="ARBA" id="ARBA00022840"/>
    </source>
</evidence>
<dbReference type="GO" id="GO:0005524">
    <property type="term" value="F:ATP binding"/>
    <property type="evidence" value="ECO:0007669"/>
    <property type="project" value="UniProtKB-KW"/>
</dbReference>
<reference evidence="14" key="1">
    <citation type="submission" date="2021-01" db="EMBL/GenBank/DDBJ databases">
        <title>Metabolic potential, ecology and presence of endohyphal bacteria is reflected in genomic diversity of Mucoromycotina.</title>
        <authorList>
            <person name="Muszewska A."/>
            <person name="Okrasinska A."/>
            <person name="Steczkiewicz K."/>
            <person name="Drgas O."/>
            <person name="Orlowska M."/>
            <person name="Perlinska-Lenart U."/>
            <person name="Aleksandrzak-Piekarczyk T."/>
            <person name="Szatraj K."/>
            <person name="Zielenkiewicz U."/>
            <person name="Pilsyk S."/>
            <person name="Malc E."/>
            <person name="Mieczkowski P."/>
            <person name="Kruszewska J.S."/>
            <person name="Biernat P."/>
            <person name="Pawlowska J."/>
        </authorList>
    </citation>
    <scope>NUCLEOTIDE SEQUENCE</scope>
    <source>
        <strain evidence="14">WA0000018081</strain>
    </source>
</reference>
<evidence type="ECO:0000256" key="10">
    <source>
        <dbReference type="ARBA" id="ARBA00023146"/>
    </source>
</evidence>
<keyword evidence="15" id="KW-1185">Reference proteome</keyword>
<dbReference type="PANTHER" id="PTHR42753">
    <property type="entry name" value="MITOCHONDRIAL RIBOSOME PROTEIN L39/PROLYL-TRNA LIGASE FAMILY MEMBER"/>
    <property type="match status" value="1"/>
</dbReference>
<keyword evidence="7" id="KW-0547">Nucleotide-binding</keyword>
<evidence type="ECO:0000256" key="9">
    <source>
        <dbReference type="ARBA" id="ARBA00022917"/>
    </source>
</evidence>
<evidence type="ECO:0000313" key="14">
    <source>
        <dbReference type="EMBL" id="KAG2229199.1"/>
    </source>
</evidence>
<dbReference type="AlphaFoldDB" id="A0A8H7SF38"/>
<dbReference type="InterPro" id="IPR006195">
    <property type="entry name" value="aa-tRNA-synth_II"/>
</dbReference>
<evidence type="ECO:0000256" key="1">
    <source>
        <dbReference type="ARBA" id="ARBA00004496"/>
    </source>
</evidence>
<dbReference type="InterPro" id="IPR002314">
    <property type="entry name" value="aa-tRNA-synt_IIb"/>
</dbReference>
<dbReference type="InterPro" id="IPR036621">
    <property type="entry name" value="Anticodon-bd_dom_sf"/>
</dbReference>
<dbReference type="Pfam" id="PF00587">
    <property type="entry name" value="tRNA-synt_2b"/>
    <property type="match status" value="1"/>
</dbReference>
<dbReference type="FunFam" id="3.30.930.10:FF:000066">
    <property type="entry name" value="Proline--tRNA ligase"/>
    <property type="match status" value="1"/>
</dbReference>
<dbReference type="PANTHER" id="PTHR42753:SF2">
    <property type="entry name" value="PROLINE--TRNA LIGASE"/>
    <property type="match status" value="1"/>
</dbReference>
<sequence length="581" mass="65202">MLTLRNKPTFQLKRYFSLDGRNKLSNQFVPLTKDKNPDNSASHGLLLKAGFVRQSGPGIYSLLPLGLRTVEKIERIIDQEMQAIGSQKLSLPMLLNPEGWKKTGRWEGSKGEFFRLKDRKETDLLLAPTHEEEITQLVATELRSSKQLPIRLYQIGRKYRDELRPRAGLLRGREFIMKDLYSFDSTVEDAYKAYDDVAVAYKNIFTRIGVPFVVAEADSGNIGGSKSHEYHLISTVGEDTLLTCSDCGYTANEELAIGKLPATYQPIITDSVPDQISKSFMNQLDINTPIESTVVSWSGLNNSEDGPIEGLAAVFTPKGRNANLLKVETQLSKYLKSQQLMSEKATIDMTTIPQKKLDSMDSKDISHLHLFLDNALDLKITQHEKVTVHTPDHFRLAQEGDHCTTCKDHDSALSSVKAIECGHTFYLGTKYSSALNCTFREGNKPEQIPVEMGCYGIGVTRVLAAVAEAKYDDKGIVWPKSLAPYSICIVPTDDRKQEFKDIVHQVYDNLSTSFKDDIVIDDRRSGFGTKMKDTELIGYPFTIIVGQKALEDGQVELNERIQGQQSKKTIISIQDLKKYII</sequence>
<dbReference type="InterPro" id="IPR004500">
    <property type="entry name" value="Pro-tRNA-synth_IIa_bac-type"/>
</dbReference>
<accession>A0A8H7SF38</accession>
<dbReference type="Pfam" id="PF03129">
    <property type="entry name" value="HGTP_anticodon"/>
    <property type="match status" value="1"/>
</dbReference>
<dbReference type="InterPro" id="IPR002316">
    <property type="entry name" value="Pro-tRNA-ligase_IIa"/>
</dbReference>
<dbReference type="GO" id="GO:0006433">
    <property type="term" value="P:prolyl-tRNA aminoacylation"/>
    <property type="evidence" value="ECO:0007669"/>
    <property type="project" value="InterPro"/>
</dbReference>
<dbReference type="EC" id="6.1.1.15" evidence="4"/>
<evidence type="ECO:0000256" key="7">
    <source>
        <dbReference type="ARBA" id="ARBA00022741"/>
    </source>
</evidence>
<dbReference type="NCBIfam" id="TIGR00409">
    <property type="entry name" value="proS_fam_II"/>
    <property type="match status" value="1"/>
</dbReference>
<evidence type="ECO:0000256" key="5">
    <source>
        <dbReference type="ARBA" id="ARBA00022490"/>
    </source>
</evidence>
<dbReference type="SUPFAM" id="SSF55681">
    <property type="entry name" value="Class II aaRS and biotin synthetases"/>
    <property type="match status" value="1"/>
</dbReference>
<feature type="domain" description="Aminoacyl-transfer RNA synthetases class-II family profile" evidence="13">
    <location>
        <begin position="53"/>
        <end position="479"/>
    </location>
</feature>
<dbReference type="PROSITE" id="PS50862">
    <property type="entry name" value="AA_TRNA_LIGASE_II"/>
    <property type="match status" value="1"/>
</dbReference>
<dbReference type="CDD" id="cd00779">
    <property type="entry name" value="ProRS_core_prok"/>
    <property type="match status" value="1"/>
</dbReference>
<protein>
    <recommendedName>
        <fullName evidence="4">proline--tRNA ligase</fullName>
        <ecNumber evidence="4">6.1.1.15</ecNumber>
    </recommendedName>
    <alternativeName>
        <fullName evidence="11">Prolyl-tRNA synthetase</fullName>
    </alternativeName>
</protein>
<dbReference type="InterPro" id="IPR045864">
    <property type="entry name" value="aa-tRNA-synth_II/BPL/LPL"/>
</dbReference>